<dbReference type="RefSeq" id="WP_045364774.1">
    <property type="nucleotide sequence ID" value="NZ_AP018150.1"/>
</dbReference>
<dbReference type="PANTHER" id="PTHR35370">
    <property type="entry name" value="CYTOPLASMIC PROTEIN-RELATED-RELATED"/>
    <property type="match status" value="1"/>
</dbReference>
<evidence type="ECO:0000313" key="1">
    <source>
        <dbReference type="EMBL" id="BBE10053.1"/>
    </source>
</evidence>
<proteinExistence type="predicted"/>
<name>A0A2Z6EX65_9BURK</name>
<dbReference type="KEGG" id="mcys:MCB1EB_1892"/>
<gene>
    <name evidence="1" type="ORF">MCB1EB_1892</name>
</gene>
<dbReference type="PIRSF" id="PIRSF028304">
    <property type="entry name" value="UCP028304"/>
    <property type="match status" value="1"/>
</dbReference>
<dbReference type="InterPro" id="IPR010272">
    <property type="entry name" value="T6SS_TssF"/>
</dbReference>
<dbReference type="PANTHER" id="PTHR35370:SF1">
    <property type="entry name" value="TYPE VI SECRETION SYSTEM COMPONENT TSSF1"/>
    <property type="match status" value="1"/>
</dbReference>
<organism evidence="1 2">
    <name type="scientific">Mycoavidus cysteinexigens</name>
    <dbReference type="NCBI Taxonomy" id="1553431"/>
    <lineage>
        <taxon>Bacteria</taxon>
        <taxon>Pseudomonadati</taxon>
        <taxon>Pseudomonadota</taxon>
        <taxon>Betaproteobacteria</taxon>
        <taxon>Burkholderiales</taxon>
        <taxon>Burkholderiaceae</taxon>
        <taxon>Mycoavidus</taxon>
    </lineage>
</organism>
<dbReference type="EMBL" id="AP018150">
    <property type="protein sequence ID" value="BBE10053.1"/>
    <property type="molecule type" value="Genomic_DNA"/>
</dbReference>
<dbReference type="AlphaFoldDB" id="A0A2Z6EX65"/>
<evidence type="ECO:0000313" key="2">
    <source>
        <dbReference type="Proteomes" id="UP000282597"/>
    </source>
</evidence>
<accession>A0A2Z6EX65</accession>
<dbReference type="NCBIfam" id="TIGR03359">
    <property type="entry name" value="VI_chp_6"/>
    <property type="match status" value="1"/>
</dbReference>
<dbReference type="Pfam" id="PF05947">
    <property type="entry name" value="T6SS_TssF"/>
    <property type="match status" value="1"/>
</dbReference>
<protein>
    <submittedName>
        <fullName evidence="1">Type VI secretion protein TssF</fullName>
    </submittedName>
</protein>
<sequence>MNPTLLKYYSQELQYLREIGGEFAEAFPKIAGRLGLDSLECADPNVERLLEGFSFLAARVQMKLDAQFPQFTQQLMELIYPHYLAPTPAMTVVQLQPDLSHPGLADGIKVPRQSALHSVLDKHSSTRCEYRTGQDVTLWPLELTQAQFFTHSEMLSNQIVLPHKIKAGIRLRLKLHGGLKFNQLKIESLPLYLQGADGLATRIYEYFIGAAQTCIMLPVERPAKWSQTLPKSAVRPMGFDETEALLPLHKQSFQGYRLLQEYFAFPARFLFVEIAGLQPALSRCAESEIEIYVLLDRTDALLERRLDVSNFALHCTPAINLFARRTDRIPVNLTQAEYHVVVDRTRPLDFEVYQIEEVIGHGVGAVPEQKFRPLYAAHDHRADRQPTAFYQVRREKRRLPTRQQPQASSDYLGNETFISLVDSAQAPFDDEVRQLGLKVLCTNRHLATDILLGAGTTDFTLDGEAPLKGIRCLAGPSAPLPAYAEETAWRLINHLSLNYSSLVDAKAGDGVQALHDLLNLYCPAHDIALHRQIEGLRSLQARPVTRRLPSHGPIIFGRGFELTLLFDEAEFEGASAFLFSAILAQFFAQYVSVNSFTETVLKTIARGEVFRWPARIGRCQTL</sequence>
<dbReference type="Proteomes" id="UP000282597">
    <property type="component" value="Chromosome"/>
</dbReference>
<reference evidence="1 2" key="1">
    <citation type="journal article" date="2018" name="Microbes Environ.">
        <title>Comparative Genomic Insights into Endofungal Lifestyles of Two Bacterial Endosymbionts, Mycoavidus cysteinexigens and Burkholderia rhizoxinica.</title>
        <authorList>
            <person name="Sharmin D."/>
            <person name="Guo Y."/>
            <person name="Nishizawa T."/>
            <person name="Ohshima S."/>
            <person name="Sato Y."/>
            <person name="Takashima Y."/>
            <person name="Narisawa K."/>
            <person name="Ohta H."/>
        </authorList>
    </citation>
    <scope>NUCLEOTIDE SEQUENCE [LARGE SCALE GENOMIC DNA]</scope>
    <source>
        <strain evidence="1 2">B1-EB</strain>
    </source>
</reference>
<keyword evidence="2" id="KW-1185">Reference proteome</keyword>